<comment type="caution">
    <text evidence="2">The sequence shown here is derived from an EMBL/GenBank/DDBJ whole genome shotgun (WGS) entry which is preliminary data.</text>
</comment>
<sequence>MAKKHDLRRIYYKFLEANLLLKGRISLKHDFQKVINLSSTQTTRIVAEYREENPDAIHYSNYELKWIAEEGFIPKYLSTDTDCNEAANIINSVKLLWLN</sequence>
<accession>A0A2T3NPA0</accession>
<keyword evidence="3" id="KW-1185">Reference proteome</keyword>
<dbReference type="Pfam" id="PF26109">
    <property type="entry name" value="WHD_BrxR"/>
    <property type="match status" value="1"/>
</dbReference>
<dbReference type="RefSeq" id="WP_107272317.1">
    <property type="nucleotide sequence ID" value="NZ_PYMA01000013.1"/>
</dbReference>
<evidence type="ECO:0000259" key="1">
    <source>
        <dbReference type="Pfam" id="PF26109"/>
    </source>
</evidence>
<evidence type="ECO:0000313" key="3">
    <source>
        <dbReference type="Proteomes" id="UP000241771"/>
    </source>
</evidence>
<feature type="domain" description="DNA-binding transcriptional repressor CapW winged helix-turn-helix" evidence="1">
    <location>
        <begin position="11"/>
        <end position="82"/>
    </location>
</feature>
<proteinExistence type="predicted"/>
<dbReference type="InterPro" id="IPR059019">
    <property type="entry name" value="WHD_CapW"/>
</dbReference>
<evidence type="ECO:0000313" key="2">
    <source>
        <dbReference type="EMBL" id="PSW18081.1"/>
    </source>
</evidence>
<protein>
    <recommendedName>
        <fullName evidence="1">DNA-binding transcriptional repressor CapW winged helix-turn-helix domain-containing protein</fullName>
    </recommendedName>
</protein>
<dbReference type="AlphaFoldDB" id="A0A2T3NPA0"/>
<dbReference type="EMBL" id="PYMA01000013">
    <property type="protein sequence ID" value="PSW18081.1"/>
    <property type="molecule type" value="Genomic_DNA"/>
</dbReference>
<gene>
    <name evidence="2" type="ORF">C9I98_18500</name>
</gene>
<name>A0A2T3NPA0_9GAMM</name>
<reference evidence="2 3" key="1">
    <citation type="submission" date="2018-01" db="EMBL/GenBank/DDBJ databases">
        <title>Whole genome sequencing of Histamine producing bacteria.</title>
        <authorList>
            <person name="Butler K."/>
        </authorList>
    </citation>
    <scope>NUCLEOTIDE SEQUENCE [LARGE SCALE GENOMIC DNA]</scope>
    <source>
        <strain evidence="2 3">DSM 100436</strain>
    </source>
</reference>
<organism evidence="2 3">
    <name type="scientific">Photobacterium sanctipauli</name>
    <dbReference type="NCBI Taxonomy" id="1342794"/>
    <lineage>
        <taxon>Bacteria</taxon>
        <taxon>Pseudomonadati</taxon>
        <taxon>Pseudomonadota</taxon>
        <taxon>Gammaproteobacteria</taxon>
        <taxon>Vibrionales</taxon>
        <taxon>Vibrionaceae</taxon>
        <taxon>Photobacterium</taxon>
    </lineage>
</organism>
<dbReference type="Proteomes" id="UP000241771">
    <property type="component" value="Unassembled WGS sequence"/>
</dbReference>